<feature type="region of interest" description="Disordered" evidence="1">
    <location>
        <begin position="222"/>
        <end position="271"/>
    </location>
</feature>
<dbReference type="PANTHER" id="PTHR39460">
    <property type="entry name" value="EXPRESSED PROTEIN"/>
    <property type="match status" value="1"/>
</dbReference>
<feature type="region of interest" description="Disordered" evidence="1">
    <location>
        <begin position="68"/>
        <end position="102"/>
    </location>
</feature>
<accession>A0A151GKX9</accession>
<sequence length="514" mass="55893">MYNYNLESTDSASSPPPVLHIFASFIHIHIAKRQRSLLARLRRQRFRFRCDFGIFDLINHPPIADCRLTPRQRPYRRKETRRTKTTPKPVVDDSPTSHSSTNAERRIGVGLIALVPVIIQSADHATLHGLSRGTQSGGLVTQDRRATAAGVVASSRHACSHLRHFFAILMLVLVTGEVHFKANILLPISTAAASAPDAYPPQITAPSSYDDSKPVLLVDDRPLLSKPKPIGHEELKRLEQRDETQSSSSDAQISVQNSVAPSTASSAQSTLPSPFDDSVASDFKASASDIKCPTFMTNLLADPKFKSCYPISMLMQTSTGFFNAQKKLVSIVSVLDATCKADVNSCADFLNSAAQNLTQEGNCKVEIDQRMPTVVQAWRGLRTYKLLYQSTCLKNSTTGSYCYADAVTNTAVPSDAYLYFLPYGLALPNSSTPSCSWCNQETMAMYHSASADRSNFIAGSYEVAAKQINNKCGETFSEATLPDAESGAGTTSVPPHLTLLASASIAALFLGFVL</sequence>
<evidence type="ECO:0000259" key="2">
    <source>
        <dbReference type="Pfam" id="PF24855"/>
    </source>
</evidence>
<dbReference type="Proteomes" id="UP000076580">
    <property type="component" value="Chromosome 02"/>
</dbReference>
<dbReference type="Pfam" id="PF24855">
    <property type="entry name" value="DUF7729"/>
    <property type="match status" value="1"/>
</dbReference>
<keyword evidence="4" id="KW-1185">Reference proteome</keyword>
<reference evidence="3 4" key="1">
    <citation type="journal article" date="2016" name="Sci. Rep.">
        <title>Insights into Adaptations to a Near-Obligate Nematode Endoparasitic Lifestyle from the Finished Genome of Drechmeria coniospora.</title>
        <authorList>
            <person name="Zhang L."/>
            <person name="Zhou Z."/>
            <person name="Guo Q."/>
            <person name="Fokkens L."/>
            <person name="Miskei M."/>
            <person name="Pocsi I."/>
            <person name="Zhang W."/>
            <person name="Chen M."/>
            <person name="Wang L."/>
            <person name="Sun Y."/>
            <person name="Donzelli B.G."/>
            <person name="Gibson D.M."/>
            <person name="Nelson D.R."/>
            <person name="Luo J.G."/>
            <person name="Rep M."/>
            <person name="Liu H."/>
            <person name="Yang S."/>
            <person name="Wang J."/>
            <person name="Krasnoff S.B."/>
            <person name="Xu Y."/>
            <person name="Molnar I."/>
            <person name="Lin M."/>
        </authorList>
    </citation>
    <scope>NUCLEOTIDE SEQUENCE [LARGE SCALE GENOMIC DNA]</scope>
    <source>
        <strain evidence="3 4">ARSEF 6962</strain>
    </source>
</reference>
<organism evidence="3 4">
    <name type="scientific">Drechmeria coniospora</name>
    <name type="common">Nematophagous fungus</name>
    <name type="synonym">Meria coniospora</name>
    <dbReference type="NCBI Taxonomy" id="98403"/>
    <lineage>
        <taxon>Eukaryota</taxon>
        <taxon>Fungi</taxon>
        <taxon>Dikarya</taxon>
        <taxon>Ascomycota</taxon>
        <taxon>Pezizomycotina</taxon>
        <taxon>Sordariomycetes</taxon>
        <taxon>Hypocreomycetidae</taxon>
        <taxon>Hypocreales</taxon>
        <taxon>Ophiocordycipitaceae</taxon>
        <taxon>Drechmeria</taxon>
    </lineage>
</organism>
<dbReference type="EMBL" id="LAYC01000002">
    <property type="protein sequence ID" value="KYK57773.1"/>
    <property type="molecule type" value="Genomic_DNA"/>
</dbReference>
<feature type="compositionally biased region" description="Polar residues" evidence="1">
    <location>
        <begin position="245"/>
        <end position="271"/>
    </location>
</feature>
<name>A0A151GKX9_DRECN</name>
<feature type="compositionally biased region" description="Basic residues" evidence="1">
    <location>
        <begin position="73"/>
        <end position="85"/>
    </location>
</feature>
<dbReference type="RefSeq" id="XP_040657125.1">
    <property type="nucleotide sequence ID" value="XM_040802092.1"/>
</dbReference>
<dbReference type="InterPro" id="IPR056146">
    <property type="entry name" value="DUF7729"/>
</dbReference>
<dbReference type="AlphaFoldDB" id="A0A151GKX9"/>
<feature type="compositionally biased region" description="Basic and acidic residues" evidence="1">
    <location>
        <begin position="230"/>
        <end position="244"/>
    </location>
</feature>
<dbReference type="PANTHER" id="PTHR39460:SF1">
    <property type="entry name" value="C6 TRANSCRIPTION FACTOR"/>
    <property type="match status" value="1"/>
</dbReference>
<comment type="caution">
    <text evidence="3">The sequence shown here is derived from an EMBL/GenBank/DDBJ whole genome shotgun (WGS) entry which is preliminary data.</text>
</comment>
<feature type="domain" description="DUF7729" evidence="2">
    <location>
        <begin position="271"/>
        <end position="480"/>
    </location>
</feature>
<protein>
    <submittedName>
        <fullName evidence="3">C6 transcription factor</fullName>
    </submittedName>
</protein>
<dbReference type="InParanoid" id="A0A151GKX9"/>
<evidence type="ECO:0000256" key="1">
    <source>
        <dbReference type="SAM" id="MobiDB-lite"/>
    </source>
</evidence>
<evidence type="ECO:0000313" key="3">
    <source>
        <dbReference type="EMBL" id="KYK57773.1"/>
    </source>
</evidence>
<dbReference type="GeneID" id="63717429"/>
<gene>
    <name evidence="3" type="ORF">DCS_04786</name>
</gene>
<proteinExistence type="predicted"/>
<evidence type="ECO:0000313" key="4">
    <source>
        <dbReference type="Proteomes" id="UP000076580"/>
    </source>
</evidence>